<evidence type="ECO:0000256" key="11">
    <source>
        <dbReference type="ARBA" id="ARBA00022741"/>
    </source>
</evidence>
<dbReference type="SUPFAM" id="SSF52058">
    <property type="entry name" value="L domain-like"/>
    <property type="match status" value="1"/>
</dbReference>
<dbReference type="InterPro" id="IPR000719">
    <property type="entry name" value="Prot_kinase_dom"/>
</dbReference>
<organism evidence="24 25">
    <name type="scientific">Centaurea solstitialis</name>
    <name type="common">yellow star-thistle</name>
    <dbReference type="NCBI Taxonomy" id="347529"/>
    <lineage>
        <taxon>Eukaryota</taxon>
        <taxon>Viridiplantae</taxon>
        <taxon>Streptophyta</taxon>
        <taxon>Embryophyta</taxon>
        <taxon>Tracheophyta</taxon>
        <taxon>Spermatophyta</taxon>
        <taxon>Magnoliopsida</taxon>
        <taxon>eudicotyledons</taxon>
        <taxon>Gunneridae</taxon>
        <taxon>Pentapetalae</taxon>
        <taxon>asterids</taxon>
        <taxon>campanulids</taxon>
        <taxon>Asterales</taxon>
        <taxon>Asteraceae</taxon>
        <taxon>Carduoideae</taxon>
        <taxon>Cardueae</taxon>
        <taxon>Centaureinae</taxon>
        <taxon>Centaurea</taxon>
    </lineage>
</organism>
<proteinExistence type="predicted"/>
<keyword evidence="13 20" id="KW-0067">ATP-binding</keyword>
<comment type="caution">
    <text evidence="24">The sequence shown here is derived from an EMBL/GenBank/DDBJ whole genome shotgun (WGS) entry which is preliminary data.</text>
</comment>
<evidence type="ECO:0000256" key="18">
    <source>
        <dbReference type="ARBA" id="ARBA00047899"/>
    </source>
</evidence>
<comment type="catalytic activity">
    <reaction evidence="18">
        <text>L-threonyl-[protein] + ATP = O-phospho-L-threonyl-[protein] + ADP + H(+)</text>
        <dbReference type="Rhea" id="RHEA:46608"/>
        <dbReference type="Rhea" id="RHEA-COMP:11060"/>
        <dbReference type="Rhea" id="RHEA-COMP:11605"/>
        <dbReference type="ChEBI" id="CHEBI:15378"/>
        <dbReference type="ChEBI" id="CHEBI:30013"/>
        <dbReference type="ChEBI" id="CHEBI:30616"/>
        <dbReference type="ChEBI" id="CHEBI:61977"/>
        <dbReference type="ChEBI" id="CHEBI:456216"/>
        <dbReference type="EC" id="2.7.11.1"/>
    </reaction>
</comment>
<keyword evidence="10" id="KW-0677">Repeat</keyword>
<dbReference type="AlphaFoldDB" id="A0AA38T7Y8"/>
<dbReference type="GO" id="GO:0005524">
    <property type="term" value="F:ATP binding"/>
    <property type="evidence" value="ECO:0007669"/>
    <property type="project" value="UniProtKB-UniRule"/>
</dbReference>
<evidence type="ECO:0000256" key="12">
    <source>
        <dbReference type="ARBA" id="ARBA00022777"/>
    </source>
</evidence>
<keyword evidence="14 22" id="KW-1133">Transmembrane helix</keyword>
<dbReference type="Pfam" id="PF13516">
    <property type="entry name" value="LRR_6"/>
    <property type="match status" value="1"/>
</dbReference>
<dbReference type="Pfam" id="PF00560">
    <property type="entry name" value="LRR_1"/>
    <property type="match status" value="6"/>
</dbReference>
<dbReference type="EC" id="2.7.11.1" evidence="3"/>
<evidence type="ECO:0000256" key="8">
    <source>
        <dbReference type="ARBA" id="ARBA00022692"/>
    </source>
</evidence>
<evidence type="ECO:0000256" key="13">
    <source>
        <dbReference type="ARBA" id="ARBA00022840"/>
    </source>
</evidence>
<comment type="catalytic activity">
    <reaction evidence="19">
        <text>L-seryl-[protein] + ATP = O-phospho-L-seryl-[protein] + ADP + H(+)</text>
        <dbReference type="Rhea" id="RHEA:17989"/>
        <dbReference type="Rhea" id="RHEA-COMP:9863"/>
        <dbReference type="Rhea" id="RHEA-COMP:11604"/>
        <dbReference type="ChEBI" id="CHEBI:15378"/>
        <dbReference type="ChEBI" id="CHEBI:29999"/>
        <dbReference type="ChEBI" id="CHEBI:30616"/>
        <dbReference type="ChEBI" id="CHEBI:83421"/>
        <dbReference type="ChEBI" id="CHEBI:456216"/>
        <dbReference type="EC" id="2.7.11.1"/>
    </reaction>
</comment>
<evidence type="ECO:0000313" key="24">
    <source>
        <dbReference type="EMBL" id="KAJ9545978.1"/>
    </source>
</evidence>
<dbReference type="PRINTS" id="PR00019">
    <property type="entry name" value="LEURICHRPT"/>
</dbReference>
<dbReference type="InterPro" id="IPR013210">
    <property type="entry name" value="LRR_N_plant-typ"/>
</dbReference>
<keyword evidence="11 20" id="KW-0547">Nucleotide-binding</keyword>
<dbReference type="PANTHER" id="PTHR48053">
    <property type="entry name" value="LEUCINE RICH REPEAT FAMILY PROTEIN, EXPRESSED"/>
    <property type="match status" value="1"/>
</dbReference>
<dbReference type="PANTHER" id="PTHR48053:SF163">
    <property type="entry name" value="MDIS1-INTERACTING RECEPTOR LIKE KINASE 2-LIKE"/>
    <property type="match status" value="1"/>
</dbReference>
<evidence type="ECO:0000256" key="14">
    <source>
        <dbReference type="ARBA" id="ARBA00022989"/>
    </source>
</evidence>
<evidence type="ECO:0000256" key="7">
    <source>
        <dbReference type="ARBA" id="ARBA00022679"/>
    </source>
</evidence>
<evidence type="ECO:0000256" key="17">
    <source>
        <dbReference type="ARBA" id="ARBA00023180"/>
    </source>
</evidence>
<dbReference type="GO" id="GO:0099402">
    <property type="term" value="P:plant organ development"/>
    <property type="evidence" value="ECO:0007669"/>
    <property type="project" value="UniProtKB-ARBA"/>
</dbReference>
<dbReference type="GO" id="GO:0009653">
    <property type="term" value="P:anatomical structure morphogenesis"/>
    <property type="evidence" value="ECO:0007669"/>
    <property type="project" value="UniProtKB-ARBA"/>
</dbReference>
<keyword evidence="12" id="KW-0418">Kinase</keyword>
<evidence type="ECO:0000256" key="4">
    <source>
        <dbReference type="ARBA" id="ARBA00022527"/>
    </source>
</evidence>
<dbReference type="EMBL" id="JARYMX010000006">
    <property type="protein sequence ID" value="KAJ9545978.1"/>
    <property type="molecule type" value="Genomic_DNA"/>
</dbReference>
<dbReference type="Gene3D" id="3.80.10.10">
    <property type="entry name" value="Ribonuclease Inhibitor"/>
    <property type="match status" value="5"/>
</dbReference>
<comment type="subcellular location">
    <subcellularLocation>
        <location evidence="1">Cell membrane</location>
    </subcellularLocation>
    <subcellularLocation>
        <location evidence="2">Membrane</location>
        <topology evidence="2">Single-pass type I membrane protein</topology>
    </subcellularLocation>
</comment>
<dbReference type="FunFam" id="3.80.10.10:FF:000095">
    <property type="entry name" value="LRR receptor-like serine/threonine-protein kinase GSO1"/>
    <property type="match status" value="1"/>
</dbReference>
<dbReference type="SUPFAM" id="SSF56112">
    <property type="entry name" value="Protein kinase-like (PK-like)"/>
    <property type="match status" value="1"/>
</dbReference>
<keyword evidence="25" id="KW-1185">Reference proteome</keyword>
<dbReference type="FunFam" id="3.80.10.10:FF:000383">
    <property type="entry name" value="Leucine-rich repeat receptor protein kinase EMS1"/>
    <property type="match status" value="1"/>
</dbReference>
<dbReference type="InterPro" id="IPR051716">
    <property type="entry name" value="Plant_RL_S/T_kinase"/>
</dbReference>
<dbReference type="InterPro" id="IPR017441">
    <property type="entry name" value="Protein_kinase_ATP_BS"/>
</dbReference>
<feature type="compositionally biased region" description="Basic and acidic residues" evidence="21">
    <location>
        <begin position="14"/>
        <end position="63"/>
    </location>
</feature>
<accession>A0AA38T7Y8</accession>
<evidence type="ECO:0000256" key="2">
    <source>
        <dbReference type="ARBA" id="ARBA00004479"/>
    </source>
</evidence>
<dbReference type="GO" id="GO:0006952">
    <property type="term" value="P:defense response"/>
    <property type="evidence" value="ECO:0007669"/>
    <property type="project" value="UniProtKB-ARBA"/>
</dbReference>
<feature type="region of interest" description="Disordered" evidence="21">
    <location>
        <begin position="1"/>
        <end position="65"/>
    </location>
</feature>
<evidence type="ECO:0000256" key="16">
    <source>
        <dbReference type="ARBA" id="ARBA00023170"/>
    </source>
</evidence>
<dbReference type="GO" id="GO:0005886">
    <property type="term" value="C:plasma membrane"/>
    <property type="evidence" value="ECO:0007669"/>
    <property type="project" value="UniProtKB-SubCell"/>
</dbReference>
<evidence type="ECO:0000256" key="10">
    <source>
        <dbReference type="ARBA" id="ARBA00022737"/>
    </source>
</evidence>
<dbReference type="SUPFAM" id="SSF52047">
    <property type="entry name" value="RNI-like"/>
    <property type="match status" value="2"/>
</dbReference>
<keyword evidence="6" id="KW-0433">Leucine-rich repeat</keyword>
<dbReference type="Gene3D" id="3.30.200.20">
    <property type="entry name" value="Phosphorylase Kinase, domain 1"/>
    <property type="match status" value="1"/>
</dbReference>
<gene>
    <name evidence="24" type="ORF">OSB04_025685</name>
</gene>
<dbReference type="InterPro" id="IPR001245">
    <property type="entry name" value="Ser-Thr/Tyr_kinase_cat_dom"/>
</dbReference>
<evidence type="ECO:0000313" key="25">
    <source>
        <dbReference type="Proteomes" id="UP001172457"/>
    </source>
</evidence>
<keyword evidence="4" id="KW-0723">Serine/threonine-protein kinase</keyword>
<dbReference type="FunFam" id="3.80.10.10:FF:000400">
    <property type="entry name" value="Nuclear pore complex protein NUP107"/>
    <property type="match status" value="1"/>
</dbReference>
<evidence type="ECO:0000256" key="15">
    <source>
        <dbReference type="ARBA" id="ARBA00023136"/>
    </source>
</evidence>
<keyword evidence="5" id="KW-0597">Phosphoprotein</keyword>
<protein>
    <recommendedName>
        <fullName evidence="3">non-specific serine/threonine protein kinase</fullName>
        <ecNumber evidence="3">2.7.11.1</ecNumber>
    </recommendedName>
</protein>
<dbReference type="InterPro" id="IPR003591">
    <property type="entry name" value="Leu-rich_rpt_typical-subtyp"/>
</dbReference>
<dbReference type="Pfam" id="PF08263">
    <property type="entry name" value="LRRNT_2"/>
    <property type="match status" value="2"/>
</dbReference>
<evidence type="ECO:0000256" key="3">
    <source>
        <dbReference type="ARBA" id="ARBA00012513"/>
    </source>
</evidence>
<keyword evidence="8 22" id="KW-0812">Transmembrane</keyword>
<feature type="domain" description="Protein kinase" evidence="23">
    <location>
        <begin position="995"/>
        <end position="1263"/>
    </location>
</feature>
<dbReference type="PROSITE" id="PS00107">
    <property type="entry name" value="PROTEIN_KINASE_ATP"/>
    <property type="match status" value="1"/>
</dbReference>
<dbReference type="FunFam" id="1.10.510.10:FF:000445">
    <property type="entry name" value="MDIS1-interacting receptor like kinase 2"/>
    <property type="match status" value="1"/>
</dbReference>
<keyword evidence="9" id="KW-0732">Signal</keyword>
<keyword evidence="17" id="KW-0325">Glycoprotein</keyword>
<keyword evidence="15 22" id="KW-0472">Membrane</keyword>
<evidence type="ECO:0000256" key="5">
    <source>
        <dbReference type="ARBA" id="ARBA00022553"/>
    </source>
</evidence>
<evidence type="ECO:0000256" key="1">
    <source>
        <dbReference type="ARBA" id="ARBA00004236"/>
    </source>
</evidence>
<dbReference type="PROSITE" id="PS50011">
    <property type="entry name" value="PROTEIN_KINASE_DOM"/>
    <property type="match status" value="1"/>
</dbReference>
<name>A0AA38T7Y8_9ASTR</name>
<sequence length="1266" mass="140790">MPPPVNRPATIHPRPTDRCQRVGEDRREHCEAEPRQEHDEAEAREHAEEETRRWRRTASGDRREKKKNGGFICNWWVDSRDVVVVTGEIVDQSHHLLELKNAIVDPHNLLSSWKPTNPNHCSWFGVTCNSHGRVSGLRIPGGNFAKFGSCFSSKYGVVRDCSSSSKKGKFLGGKLSNVIGKFSELVALSLPFHQIGGELPNGIWGLKNLEVIDIEGNSMTANILVVEEQICQYKLQQTTLLLQTHTPTMMIKNDLFPLAIFLLTIFSSSPFHALGSLNQVDALLRWKATLPSQNNTILLPSWTDQRTLSLCSNWHGVSCNAQGSINRLNLSSSGLKGTLENFSFSSFPNLTHFDLSLNDFSGIIPSEIGHLSKLVYLDFSSNQFSGIIPPEIGHLRNLVTLYLFDNKLINGSIPETICQMRSLSGLALYNNTLSGSIPTCLGQLTELSYIYLNYNNLSGSIPYEMGNLSNLEDIHMNNNYLTGSIPTSFVNLKKLTLLILCENRLNGSIPTEIGKLNSLQWVELQMNSLSGPIPRSLGELKSLSRLRLYSNKLSGPLPLELGNLISLSTLEIGDNQLDGSIPPSFFVDLQNLEVLSLRDNRFSGPIPQELEKLKLILIEISNNRFSGSLPDRICNGGKLETLLVSYNNLTGRIPKSLYSCSSLIRIRFDGNQFTGDLSESFGIYPHLDYINLNDNKVYGELSDDWSQCRNLTTMQMGGNRITGMIPPFLSPQLHELNLSSNDLVGAIPKEFGRMSGLVNLYLSNNRLSGVVPMNLGSLAELSDLDLSRNKFNGQIPSSLGNCSKLFHLNLSDNEFTDEIPVQIDRLFHLSDLDLSHNSLTGEIPSSLSSLSSLVTLNLSHNQLSGYIPKTMGSMNVLWSLDISYNRLEGPIPVGKSFMNASIEGNKGLCGNVNGLQRCESKTQTANQNLKLAILISLPLLGALLFGGLLGIFIFYRRKRMPPVDEEDEHRENFFSVSTFNGRETYHRILKETEEFSEAYCIGKGGYGSVYKAKMPSGETVAVKRLHSSSEMVNRDDFLNEIRALTRIRHRNIVKLHGYCSHAQNSLLIYEYLEGGSLAKSLNNDEVAQAFDWNKRVNVIKGVAHALSYMHHDCSPPIVHRDISSKNILLDAECEACVSDFGTSKILNPESSNWSNLAGTYGYLAPELGCSMKVTEKCDVYSFGVLTLEVIKGQHPGNIIDVLSSTSTEKMELNDFLDHRLVVPNPEMKKIVTSILVIAIRCVNSNPEIRPTMYDVSQKITCFISDK</sequence>
<dbReference type="Gene3D" id="1.10.510.10">
    <property type="entry name" value="Transferase(Phosphotransferase) domain 1"/>
    <property type="match status" value="1"/>
</dbReference>
<dbReference type="FunFam" id="3.30.200.20:FF:000309">
    <property type="entry name" value="Leucine-rich repeat receptor protein kinase MSP1"/>
    <property type="match status" value="1"/>
</dbReference>
<keyword evidence="7" id="KW-0808">Transferase</keyword>
<feature type="binding site" evidence="20">
    <location>
        <position position="1023"/>
    </location>
    <ligand>
        <name>ATP</name>
        <dbReference type="ChEBI" id="CHEBI:30616"/>
    </ligand>
</feature>
<evidence type="ECO:0000256" key="9">
    <source>
        <dbReference type="ARBA" id="ARBA00022729"/>
    </source>
</evidence>
<dbReference type="Pfam" id="PF07714">
    <property type="entry name" value="PK_Tyr_Ser-Thr"/>
    <property type="match status" value="1"/>
</dbReference>
<evidence type="ECO:0000259" key="23">
    <source>
        <dbReference type="PROSITE" id="PS50011"/>
    </source>
</evidence>
<dbReference type="SMART" id="SM00369">
    <property type="entry name" value="LRR_TYP"/>
    <property type="match status" value="10"/>
</dbReference>
<evidence type="ECO:0000256" key="21">
    <source>
        <dbReference type="SAM" id="MobiDB-lite"/>
    </source>
</evidence>
<dbReference type="GO" id="GO:0004674">
    <property type="term" value="F:protein serine/threonine kinase activity"/>
    <property type="evidence" value="ECO:0007669"/>
    <property type="project" value="UniProtKB-KW"/>
</dbReference>
<evidence type="ECO:0000256" key="6">
    <source>
        <dbReference type="ARBA" id="ARBA00022614"/>
    </source>
</evidence>
<reference evidence="24" key="1">
    <citation type="submission" date="2023-03" db="EMBL/GenBank/DDBJ databases">
        <title>Chromosome-scale reference genome and RAD-based genetic map of yellow starthistle (Centaurea solstitialis) reveal putative structural variation and QTLs associated with invader traits.</title>
        <authorList>
            <person name="Reatini B."/>
            <person name="Cang F.A."/>
            <person name="Jiang Q."/>
            <person name="Mckibben M.T.W."/>
            <person name="Barker M.S."/>
            <person name="Rieseberg L.H."/>
            <person name="Dlugosch K.M."/>
        </authorList>
    </citation>
    <scope>NUCLEOTIDE SEQUENCE</scope>
    <source>
        <strain evidence="24">CAN-66</strain>
        <tissue evidence="24">Leaf</tissue>
    </source>
</reference>
<dbReference type="InterPro" id="IPR032675">
    <property type="entry name" value="LRR_dom_sf"/>
</dbReference>
<dbReference type="FunFam" id="3.80.10.10:FF:000719">
    <property type="entry name" value="MDIS1-interacting receptor like kinase 2 isoform A"/>
    <property type="match status" value="1"/>
</dbReference>
<dbReference type="PROSITE" id="PS00109">
    <property type="entry name" value="PROTEIN_KINASE_TYR"/>
    <property type="match status" value="1"/>
</dbReference>
<dbReference type="Proteomes" id="UP001172457">
    <property type="component" value="Chromosome 6"/>
</dbReference>
<dbReference type="Pfam" id="PF13855">
    <property type="entry name" value="LRR_8"/>
    <property type="match status" value="2"/>
</dbReference>
<dbReference type="GO" id="GO:0051707">
    <property type="term" value="P:response to other organism"/>
    <property type="evidence" value="ECO:0007669"/>
    <property type="project" value="UniProtKB-ARBA"/>
</dbReference>
<evidence type="ECO:0000256" key="19">
    <source>
        <dbReference type="ARBA" id="ARBA00048679"/>
    </source>
</evidence>
<dbReference type="InterPro" id="IPR001611">
    <property type="entry name" value="Leu-rich_rpt"/>
</dbReference>
<evidence type="ECO:0000256" key="22">
    <source>
        <dbReference type="SAM" id="Phobius"/>
    </source>
</evidence>
<keyword evidence="16" id="KW-0675">Receptor</keyword>
<dbReference type="InterPro" id="IPR011009">
    <property type="entry name" value="Kinase-like_dom_sf"/>
</dbReference>
<dbReference type="InterPro" id="IPR008266">
    <property type="entry name" value="Tyr_kinase_AS"/>
</dbReference>
<feature type="transmembrane region" description="Helical" evidence="22">
    <location>
        <begin position="931"/>
        <end position="955"/>
    </location>
</feature>
<evidence type="ECO:0000256" key="20">
    <source>
        <dbReference type="PROSITE-ProRule" id="PRU10141"/>
    </source>
</evidence>